<gene>
    <name evidence="2" type="ORF">CH063_00347</name>
</gene>
<sequence length="53" mass="5814">MSSYSFKFVLLSFGCHNRQALSNTIRQSAREALDRPGDGFREGLPDPAVADIA</sequence>
<organism evidence="2 3">
    <name type="scientific">Colletotrichum higginsianum (strain IMI 349063)</name>
    <name type="common">Crucifer anthracnose fungus</name>
    <dbReference type="NCBI Taxonomy" id="759273"/>
    <lineage>
        <taxon>Eukaryota</taxon>
        <taxon>Fungi</taxon>
        <taxon>Dikarya</taxon>
        <taxon>Ascomycota</taxon>
        <taxon>Pezizomycotina</taxon>
        <taxon>Sordariomycetes</taxon>
        <taxon>Hypocreomycetidae</taxon>
        <taxon>Glomerellales</taxon>
        <taxon>Glomerellaceae</taxon>
        <taxon>Colletotrichum</taxon>
        <taxon>Colletotrichum destructivum species complex</taxon>
    </lineage>
</organism>
<evidence type="ECO:0000313" key="2">
    <source>
        <dbReference type="EMBL" id="CCF40150.1"/>
    </source>
</evidence>
<dbReference type="Proteomes" id="UP000007174">
    <property type="component" value="Unassembled WGS sequence"/>
</dbReference>
<feature type="compositionally biased region" description="Basic and acidic residues" evidence="1">
    <location>
        <begin position="32"/>
        <end position="44"/>
    </location>
</feature>
<reference evidence="3" key="1">
    <citation type="journal article" date="2012" name="Nat. Genet.">
        <title>Lifestyle transitions in plant pathogenic Colletotrichum fungi deciphered by genome and transcriptome analyses.</title>
        <authorList>
            <person name="O'Connell R.J."/>
            <person name="Thon M.R."/>
            <person name="Hacquard S."/>
            <person name="Amyotte S.G."/>
            <person name="Kleemann J."/>
            <person name="Torres M.F."/>
            <person name="Damm U."/>
            <person name="Buiate E.A."/>
            <person name="Epstein L."/>
            <person name="Alkan N."/>
            <person name="Altmueller J."/>
            <person name="Alvarado-Balderrama L."/>
            <person name="Bauser C.A."/>
            <person name="Becker C."/>
            <person name="Birren B.W."/>
            <person name="Chen Z."/>
            <person name="Choi J."/>
            <person name="Crouch J.A."/>
            <person name="Duvick J.P."/>
            <person name="Farman M.A."/>
            <person name="Gan P."/>
            <person name="Heiman D."/>
            <person name="Henrissat B."/>
            <person name="Howard R.J."/>
            <person name="Kabbage M."/>
            <person name="Koch C."/>
            <person name="Kracher B."/>
            <person name="Kubo Y."/>
            <person name="Law A.D."/>
            <person name="Lebrun M.-H."/>
            <person name="Lee Y.-H."/>
            <person name="Miyara I."/>
            <person name="Moore N."/>
            <person name="Neumann U."/>
            <person name="Nordstroem K."/>
            <person name="Panaccione D.G."/>
            <person name="Panstruga R."/>
            <person name="Place M."/>
            <person name="Proctor R.H."/>
            <person name="Prusky D."/>
            <person name="Rech G."/>
            <person name="Reinhardt R."/>
            <person name="Rollins J.A."/>
            <person name="Rounsley S."/>
            <person name="Schardl C.L."/>
            <person name="Schwartz D.C."/>
            <person name="Shenoy N."/>
            <person name="Shirasu K."/>
            <person name="Sikhakolli U.R."/>
            <person name="Stueber K."/>
            <person name="Sukno S.A."/>
            <person name="Sweigard J.A."/>
            <person name="Takano Y."/>
            <person name="Takahara H."/>
            <person name="Trail F."/>
            <person name="van der Does H.C."/>
            <person name="Voll L.M."/>
            <person name="Will I."/>
            <person name="Young S."/>
            <person name="Zeng Q."/>
            <person name="Zhang J."/>
            <person name="Zhou S."/>
            <person name="Dickman M.B."/>
            <person name="Schulze-Lefert P."/>
            <person name="Ver Loren van Themaat E."/>
            <person name="Ma L.-J."/>
            <person name="Vaillancourt L.J."/>
        </authorList>
    </citation>
    <scope>NUCLEOTIDE SEQUENCE [LARGE SCALE GENOMIC DNA]</scope>
    <source>
        <strain evidence="3">IMI 349063</strain>
    </source>
</reference>
<dbReference type="AlphaFoldDB" id="H1VIU7"/>
<proteinExistence type="predicted"/>
<evidence type="ECO:0000256" key="1">
    <source>
        <dbReference type="SAM" id="MobiDB-lite"/>
    </source>
</evidence>
<name>H1VIU7_COLHI</name>
<protein>
    <submittedName>
        <fullName evidence="2">Uncharacterized protein</fullName>
    </submittedName>
</protein>
<feature type="region of interest" description="Disordered" evidence="1">
    <location>
        <begin position="32"/>
        <end position="53"/>
    </location>
</feature>
<dbReference type="EMBL" id="CACQ02003902">
    <property type="protein sequence ID" value="CCF40150.1"/>
    <property type="molecule type" value="Genomic_DNA"/>
</dbReference>
<dbReference type="HOGENOM" id="CLU_3068573_0_0_1"/>
<evidence type="ECO:0000313" key="3">
    <source>
        <dbReference type="Proteomes" id="UP000007174"/>
    </source>
</evidence>
<accession>H1VIU7</accession>